<dbReference type="EMBL" id="JAECZO010000153">
    <property type="protein sequence ID" value="KAK7198467.1"/>
    <property type="molecule type" value="Genomic_DNA"/>
</dbReference>
<accession>A0AAW0EW27</accession>
<name>A0AAW0EW27_9TRYP</name>
<sequence length="1152" mass="121805">MLSLTRCAARHRGRHRLPRSLRELPTPNIRRGWGQLASLDGAEREELLHGAWRESTPIHLVPERGSRDCDGAAEPIAFATDEGAARYLAEETKSEEAETRESTLALARRFFVDLATTAAEEVDVAQMPPAPQSDEERRREMRHVQCEFFGDFYVEQGIVEPSARYAFVDAMLRPSRSLFLVNSVLPLTRLTVRDQLEAHSDWATSTVAGRTAGTPAPLPIFSRTPFDPCVYAVPRPPTQAFGAALHIPFTAATTSLPAPPSSTAADGAPLLRGDVAAAAASDALPLQDTSTSLIGDADALEAMMLLEALPEIEGGTTLPARGVSDHESRSDDLLPTNGSSSICATAAAAPAAEDQRTQPPSLAHTFWLQRHIAYDALYNVDDVSLVVSLLGVRLAAATSPSTSCAAAAAAVDGASARTAMEAGGPQSHSVVLYQSAGVDAAVSAYHCEMAQYLHRAVAESEPGSAAARRLAQVVIAVEDASVPPLWQTRRQPEHRARRGGSGGSASRSGRGVAHPLAEPPCSRSDVPVLDRYPSVVYLAATRVPPPQQPQPHVRRQPLFSSRVVVCVPSTSQDGVRPRGWLASGDVDVDADVDGGDGGDAAVLRGGAPPNTFVQRCQQANANFSRLQRQLYAAVQAVGCGGGWVVYATQSINVLEDEAVVCAVLHRLHREADEQRPLVSATATAPSAGGGPRHVECVPLDSVVMAESVGAPDAVAVLRRLCESGRRGLSSWSAIEDGAAGQEPEQYSAALRAAVAEAAWRTDPLRSGSDGGFVVCLRVAAVAAADAVARHCGGGGDGGDVVAPCRWWTNPESRVVSAVTPAALEFVAALRSCGTAAASLLVHAGVPVGCLPATAATTATPRLPVGCRLSSATCHVDAAEALRAQLPRLTLSARAVCELLLLKTVDSRALRQRLRHLAKQSDLVSATAQDEEAETSAFLVAVEDAVTTHLGLSNPPASHATTRSGHTHMWVCVDAASLLPSPPALGALHPAVAEELEAAGVVVEVEYAVRAPAGSSPPCRLDVAVRLDVPSEMPERAKHLAALEQWRVALRDALLYVHRRTRGGESPPRLWASPPQSPSEATTVAGGGGGGDGDDDGALELAEDEYEAVSTARDSAHRVLESPNVPHFAAEDRREDWLRDTNYRQWRQRRAQR</sequence>
<feature type="region of interest" description="Disordered" evidence="1">
    <location>
        <begin position="1061"/>
        <end position="1133"/>
    </location>
</feature>
<protein>
    <submittedName>
        <fullName evidence="2">Uncharacterized protein</fullName>
    </submittedName>
</protein>
<dbReference type="GO" id="GO:0008173">
    <property type="term" value="F:RNA methyltransferase activity"/>
    <property type="evidence" value="ECO:0007669"/>
    <property type="project" value="InterPro"/>
</dbReference>
<dbReference type="InterPro" id="IPR029063">
    <property type="entry name" value="SAM-dependent_MTases_sf"/>
</dbReference>
<feature type="compositionally biased region" description="Basic and acidic residues" evidence="1">
    <location>
        <begin position="323"/>
        <end position="332"/>
    </location>
</feature>
<proteinExistence type="predicted"/>
<dbReference type="PANTHER" id="PTHR22808:SF30">
    <property type="entry name" value="SAM-DEPENDENT MTASE RSMB_NOP-TYPE DOMAIN-CONTAINING PROTEIN"/>
    <property type="match status" value="1"/>
</dbReference>
<keyword evidence="3" id="KW-1185">Reference proteome</keyword>
<evidence type="ECO:0000313" key="2">
    <source>
        <dbReference type="EMBL" id="KAK7198467.1"/>
    </source>
</evidence>
<dbReference type="GO" id="GO:0001510">
    <property type="term" value="P:RNA methylation"/>
    <property type="evidence" value="ECO:0007669"/>
    <property type="project" value="InterPro"/>
</dbReference>
<reference evidence="2 3" key="1">
    <citation type="journal article" date="2021" name="MBio">
        <title>A New Model Trypanosomatid, Novymonas esmeraldas: Genomic Perception of Its 'Candidatus Pandoraea novymonadis' Endosymbiont.</title>
        <authorList>
            <person name="Zakharova A."/>
            <person name="Saura A."/>
            <person name="Butenko A."/>
            <person name="Podesvova L."/>
            <person name="Warmusova S."/>
            <person name="Kostygov A.Y."/>
            <person name="Nenarokova A."/>
            <person name="Lukes J."/>
            <person name="Opperdoes F.R."/>
            <person name="Yurchenko V."/>
        </authorList>
    </citation>
    <scope>NUCLEOTIDE SEQUENCE [LARGE SCALE GENOMIC DNA]</scope>
    <source>
        <strain evidence="2 3">E262AT.01</strain>
    </source>
</reference>
<feature type="region of interest" description="Disordered" evidence="1">
    <location>
        <begin position="316"/>
        <end position="336"/>
    </location>
</feature>
<evidence type="ECO:0000313" key="3">
    <source>
        <dbReference type="Proteomes" id="UP001430356"/>
    </source>
</evidence>
<evidence type="ECO:0000256" key="1">
    <source>
        <dbReference type="SAM" id="MobiDB-lite"/>
    </source>
</evidence>
<dbReference type="AlphaFoldDB" id="A0AAW0EW27"/>
<dbReference type="Gene3D" id="3.40.50.150">
    <property type="entry name" value="Vaccinia Virus protein VP39"/>
    <property type="match status" value="1"/>
</dbReference>
<dbReference type="InterPro" id="IPR023267">
    <property type="entry name" value="RCMT"/>
</dbReference>
<organism evidence="2 3">
    <name type="scientific">Novymonas esmeraldas</name>
    <dbReference type="NCBI Taxonomy" id="1808958"/>
    <lineage>
        <taxon>Eukaryota</taxon>
        <taxon>Discoba</taxon>
        <taxon>Euglenozoa</taxon>
        <taxon>Kinetoplastea</taxon>
        <taxon>Metakinetoplastina</taxon>
        <taxon>Trypanosomatida</taxon>
        <taxon>Trypanosomatidae</taxon>
        <taxon>Novymonas</taxon>
    </lineage>
</organism>
<feature type="compositionally biased region" description="Acidic residues" evidence="1">
    <location>
        <begin position="1091"/>
        <end position="1106"/>
    </location>
</feature>
<comment type="caution">
    <text evidence="2">The sequence shown here is derived from an EMBL/GenBank/DDBJ whole genome shotgun (WGS) entry which is preliminary data.</text>
</comment>
<dbReference type="Proteomes" id="UP001430356">
    <property type="component" value="Unassembled WGS sequence"/>
</dbReference>
<feature type="region of interest" description="Disordered" evidence="1">
    <location>
        <begin position="485"/>
        <end position="524"/>
    </location>
</feature>
<dbReference type="PANTHER" id="PTHR22808">
    <property type="entry name" value="NCL1 YEAST -RELATED NOL1/NOP2/FMU SUN DOMAIN-CONTAINING"/>
    <property type="match status" value="1"/>
</dbReference>
<gene>
    <name evidence="2" type="ORF">NESM_000807000</name>
</gene>